<dbReference type="EMBL" id="LR593886">
    <property type="protein sequence ID" value="VTR91022.1"/>
    <property type="molecule type" value="Genomic_DNA"/>
</dbReference>
<dbReference type="RefSeq" id="WP_162666079.1">
    <property type="nucleotide sequence ID" value="NZ_LR593886.1"/>
</dbReference>
<evidence type="ECO:0000256" key="2">
    <source>
        <dbReference type="SAM" id="Phobius"/>
    </source>
</evidence>
<keyword evidence="4" id="KW-1185">Reference proteome</keyword>
<sequence length="82" mass="8861">MARSRTRDDRDDDVPKRPEQVKRDGPYVVMLFITLVAIAAGCVLLYLDNSEYGGKSPPKEGAPNVRSLGTEPKLEGGTTPGS</sequence>
<protein>
    <submittedName>
        <fullName evidence="3">Uncharacterized protein</fullName>
    </submittedName>
</protein>
<accession>A0A6P2CV89</accession>
<dbReference type="KEGG" id="gms:SOIL9_66920"/>
<feature type="region of interest" description="Disordered" evidence="1">
    <location>
        <begin position="52"/>
        <end position="82"/>
    </location>
</feature>
<reference evidence="3 4" key="1">
    <citation type="submission" date="2019-05" db="EMBL/GenBank/DDBJ databases">
        <authorList>
            <consortium name="Science for Life Laboratories"/>
        </authorList>
    </citation>
    <scope>NUCLEOTIDE SEQUENCE [LARGE SCALE GENOMIC DNA]</scope>
    <source>
        <strain evidence="3">Soil9</strain>
    </source>
</reference>
<feature type="transmembrane region" description="Helical" evidence="2">
    <location>
        <begin position="27"/>
        <end position="47"/>
    </location>
</feature>
<keyword evidence="2" id="KW-0472">Membrane</keyword>
<organism evidence="3 4">
    <name type="scientific">Gemmata massiliana</name>
    <dbReference type="NCBI Taxonomy" id="1210884"/>
    <lineage>
        <taxon>Bacteria</taxon>
        <taxon>Pseudomonadati</taxon>
        <taxon>Planctomycetota</taxon>
        <taxon>Planctomycetia</taxon>
        <taxon>Gemmatales</taxon>
        <taxon>Gemmataceae</taxon>
        <taxon>Gemmata</taxon>
    </lineage>
</organism>
<keyword evidence="2" id="KW-1133">Transmembrane helix</keyword>
<evidence type="ECO:0000313" key="3">
    <source>
        <dbReference type="EMBL" id="VTR91022.1"/>
    </source>
</evidence>
<feature type="region of interest" description="Disordered" evidence="1">
    <location>
        <begin position="1"/>
        <end position="21"/>
    </location>
</feature>
<evidence type="ECO:0000256" key="1">
    <source>
        <dbReference type="SAM" id="MobiDB-lite"/>
    </source>
</evidence>
<name>A0A6P2CV89_9BACT</name>
<gene>
    <name evidence="3" type="ORF">SOIL9_66920</name>
</gene>
<dbReference type="AlphaFoldDB" id="A0A6P2CV89"/>
<dbReference type="Proteomes" id="UP000464178">
    <property type="component" value="Chromosome"/>
</dbReference>
<keyword evidence="2" id="KW-0812">Transmembrane</keyword>
<evidence type="ECO:0000313" key="4">
    <source>
        <dbReference type="Proteomes" id="UP000464178"/>
    </source>
</evidence>
<proteinExistence type="predicted"/>